<dbReference type="InterPro" id="IPR052957">
    <property type="entry name" value="Auxin_embryo_med"/>
</dbReference>
<protein>
    <submittedName>
        <fullName evidence="1">Uncharacterized protein</fullName>
    </submittedName>
</protein>
<evidence type="ECO:0000313" key="2">
    <source>
        <dbReference type="Proteomes" id="UP000585474"/>
    </source>
</evidence>
<dbReference type="Proteomes" id="UP000585474">
    <property type="component" value="Unassembled WGS sequence"/>
</dbReference>
<dbReference type="PANTHER" id="PTHR32387">
    <property type="entry name" value="WU:FJ29H11"/>
    <property type="match status" value="1"/>
</dbReference>
<accession>A0A7J0H2Q6</accession>
<name>A0A7J0H2Q6_9ERIC</name>
<comment type="caution">
    <text evidence="1">The sequence shown here is derived from an EMBL/GenBank/DDBJ whole genome shotgun (WGS) entry which is preliminary data.</text>
</comment>
<proteinExistence type="predicted"/>
<reference evidence="1 2" key="1">
    <citation type="submission" date="2019-07" db="EMBL/GenBank/DDBJ databases">
        <title>De Novo Assembly of kiwifruit Actinidia rufa.</title>
        <authorList>
            <person name="Sugita-Konishi S."/>
            <person name="Sato K."/>
            <person name="Mori E."/>
            <person name="Abe Y."/>
            <person name="Kisaki G."/>
            <person name="Hamano K."/>
            <person name="Suezawa K."/>
            <person name="Otani M."/>
            <person name="Fukuda T."/>
            <person name="Manabe T."/>
            <person name="Gomi K."/>
            <person name="Tabuchi M."/>
            <person name="Akimitsu K."/>
            <person name="Kataoka I."/>
        </authorList>
    </citation>
    <scope>NUCLEOTIDE SEQUENCE [LARGE SCALE GENOMIC DNA]</scope>
    <source>
        <strain evidence="2">cv. Fuchu</strain>
    </source>
</reference>
<dbReference type="PANTHER" id="PTHR32387:SF3">
    <property type="entry name" value="ATP_DNA BINDING PROTEIN"/>
    <property type="match status" value="1"/>
</dbReference>
<sequence length="538" mass="61608">MDSVLEMEGSSHAGENDSVLVGIPIIDQGFYDYKIHDYKKELKSLGVMFEYGEACRLIGKHLMYLAAASPLTKGNVLSILKFIRFLREKYLSPEDFILSIREGRWLRTSIGDRSPVRSVLFDQEWKVAAQISDIPFIDQDYYGKEILSFKTELQMLGVVFNIFPLIDQNFYGSIILSKLQGTIFKFLEDLKSCIRDVKWLRTRLGYYRVPRECILFGPDWESISQFSLLPFIDDSDNYYGKAIYEYEKKLSIGVVLAFKAGYRIVFAGLYLPQNPSSITPASVYSLFEHIRNLQQWNEPLPESFLKKIAKKWSKTRAGYKSLGECLLFNSNRNSFLHQEDGLFIDEEFSGLKITSYSKELVLIGVVVEVRNGCPLLASHLDFHSNETLFQLMTIASSRRNGKVLGGHYQMLSVVRFGSSDGILMFDRHDIFIADDLQLKDLFENSFSWPLLVWYPQPSLPSLPQGKLQTISESMQKDEVSITDGVKNVILRKNLIGKGLVRLILGFLADLSLEISNYFRRMRGYSLQLSLLIRVALNC</sequence>
<dbReference type="OrthoDB" id="1737015at2759"/>
<organism evidence="1 2">
    <name type="scientific">Actinidia rufa</name>
    <dbReference type="NCBI Taxonomy" id="165716"/>
    <lineage>
        <taxon>Eukaryota</taxon>
        <taxon>Viridiplantae</taxon>
        <taxon>Streptophyta</taxon>
        <taxon>Embryophyta</taxon>
        <taxon>Tracheophyta</taxon>
        <taxon>Spermatophyta</taxon>
        <taxon>Magnoliopsida</taxon>
        <taxon>eudicotyledons</taxon>
        <taxon>Gunneridae</taxon>
        <taxon>Pentapetalae</taxon>
        <taxon>asterids</taxon>
        <taxon>Ericales</taxon>
        <taxon>Actinidiaceae</taxon>
        <taxon>Actinidia</taxon>
    </lineage>
</organism>
<gene>
    <name evidence="1" type="ORF">Acr_26g0006090</name>
</gene>
<keyword evidence="2" id="KW-1185">Reference proteome</keyword>
<dbReference type="AlphaFoldDB" id="A0A7J0H2Q6"/>
<dbReference type="EMBL" id="BJWL01000026">
    <property type="protein sequence ID" value="GFZ17339.1"/>
    <property type="molecule type" value="Genomic_DNA"/>
</dbReference>
<evidence type="ECO:0000313" key="1">
    <source>
        <dbReference type="EMBL" id="GFZ17339.1"/>
    </source>
</evidence>